<name>A0A4Y1ZDG8_9BACL</name>
<gene>
    <name evidence="1" type="ORF">NBRC111894_2555</name>
</gene>
<sequence>MINARLFSKEKRRAFYFCCGMLMHRDCALLLQFTTLKF</sequence>
<dbReference type="Proteomes" id="UP000319716">
    <property type="component" value="Unassembled WGS sequence"/>
</dbReference>
<comment type="caution">
    <text evidence="1">The sequence shown here is derived from an EMBL/GenBank/DDBJ whole genome shotgun (WGS) entry which is preliminary data.</text>
</comment>
<dbReference type="EMBL" id="BEXB01000020">
    <property type="protein sequence ID" value="GAY77001.1"/>
    <property type="molecule type" value="Genomic_DNA"/>
</dbReference>
<protein>
    <submittedName>
        <fullName evidence="1">Uncharacterized protein</fullName>
    </submittedName>
</protein>
<reference evidence="1 2" key="1">
    <citation type="submission" date="2017-11" db="EMBL/GenBank/DDBJ databases">
        <title>Draft Genome Sequence of Sporolactobacillus inulinus NBRC 111894 Isolated from Koso, a Japanese Sugar-Vegetable Fermented Beverage.</title>
        <authorList>
            <person name="Chiou T.Y."/>
            <person name="Oshima K."/>
            <person name="Suda W."/>
            <person name="Hattori M."/>
            <person name="Takahashi T."/>
        </authorList>
    </citation>
    <scope>NUCLEOTIDE SEQUENCE [LARGE SCALE GENOMIC DNA]</scope>
    <source>
        <strain evidence="1 2">NBRC111894</strain>
    </source>
</reference>
<evidence type="ECO:0000313" key="1">
    <source>
        <dbReference type="EMBL" id="GAY77001.1"/>
    </source>
</evidence>
<proteinExistence type="predicted"/>
<dbReference type="AlphaFoldDB" id="A0A4Y1ZDG8"/>
<organism evidence="1 2">
    <name type="scientific">Sporolactobacillus inulinus</name>
    <dbReference type="NCBI Taxonomy" id="2078"/>
    <lineage>
        <taxon>Bacteria</taxon>
        <taxon>Bacillati</taxon>
        <taxon>Bacillota</taxon>
        <taxon>Bacilli</taxon>
        <taxon>Bacillales</taxon>
        <taxon>Sporolactobacillaceae</taxon>
        <taxon>Sporolactobacillus</taxon>
    </lineage>
</organism>
<accession>A0A4Y1ZDG8</accession>
<evidence type="ECO:0000313" key="2">
    <source>
        <dbReference type="Proteomes" id="UP000319716"/>
    </source>
</evidence>